<dbReference type="Pfam" id="PF11445">
    <property type="entry name" value="DUF2894"/>
    <property type="match status" value="1"/>
</dbReference>
<dbReference type="STRING" id="676599.ARC20_03910"/>
<proteinExistence type="predicted"/>
<gene>
    <name evidence="2" type="ORF">ARC20_03910</name>
</gene>
<evidence type="ECO:0000256" key="1">
    <source>
        <dbReference type="SAM" id="MobiDB-lite"/>
    </source>
</evidence>
<dbReference type="RefSeq" id="WP_057643829.1">
    <property type="nucleotide sequence ID" value="NZ_LLXU01000050.1"/>
</dbReference>
<dbReference type="Proteomes" id="UP000051802">
    <property type="component" value="Unassembled WGS sequence"/>
</dbReference>
<evidence type="ECO:0000313" key="3">
    <source>
        <dbReference type="Proteomes" id="UP000051802"/>
    </source>
</evidence>
<keyword evidence="3" id="KW-1185">Reference proteome</keyword>
<comment type="caution">
    <text evidence="2">The sequence shown here is derived from an EMBL/GenBank/DDBJ whole genome shotgun (WGS) entry which is preliminary data.</text>
</comment>
<reference evidence="2 3" key="1">
    <citation type="submission" date="2015-10" db="EMBL/GenBank/DDBJ databases">
        <title>Genome sequencing and analysis of members of genus Stenotrophomonas.</title>
        <authorList>
            <person name="Patil P.P."/>
            <person name="Midha S."/>
            <person name="Patil P.B."/>
        </authorList>
    </citation>
    <scope>NUCLEOTIDE SEQUENCE [LARGE SCALE GENOMIC DNA]</scope>
    <source>
        <strain evidence="2 3">JCM 16536</strain>
    </source>
</reference>
<feature type="region of interest" description="Disordered" evidence="1">
    <location>
        <begin position="185"/>
        <end position="204"/>
    </location>
</feature>
<dbReference type="AlphaFoldDB" id="A0A0R0ANK8"/>
<protein>
    <recommendedName>
        <fullName evidence="4">DUF2894 domain-containing protein</fullName>
    </recommendedName>
</protein>
<sequence length="204" mass="22500">MHTEHDATQARLAQWREVGADGFDPPRFRFIEAMALRVSRHEGVARDALQARVAVLMDAYASDLAQADSRTGDARAHASVGGPLAPLLGRMAAARRAQGTDDAEGLPQLPALNEFRQLWGELLGERRLRQSLAPQPEDAGPLNSGVLVHRAMAHMRASSPEYLRHFLAYADHLCWLERLYQARTPATATPSSPGRRAAPRKRRS</sequence>
<dbReference type="EMBL" id="LLXU01000050">
    <property type="protein sequence ID" value="KRG46828.1"/>
    <property type="molecule type" value="Genomic_DNA"/>
</dbReference>
<evidence type="ECO:0008006" key="4">
    <source>
        <dbReference type="Google" id="ProtNLM"/>
    </source>
</evidence>
<organism evidence="2 3">
    <name type="scientific">Stenotrophomonas panacihumi</name>
    <dbReference type="NCBI Taxonomy" id="676599"/>
    <lineage>
        <taxon>Bacteria</taxon>
        <taxon>Pseudomonadati</taxon>
        <taxon>Pseudomonadota</taxon>
        <taxon>Gammaproteobacteria</taxon>
        <taxon>Lysobacterales</taxon>
        <taxon>Lysobacteraceae</taxon>
        <taxon>Stenotrophomonas</taxon>
    </lineage>
</organism>
<dbReference type="InterPro" id="IPR021549">
    <property type="entry name" value="DUF2894"/>
</dbReference>
<accession>A0A0R0ANK8</accession>
<name>A0A0R0ANK8_9GAMM</name>
<evidence type="ECO:0000313" key="2">
    <source>
        <dbReference type="EMBL" id="KRG46828.1"/>
    </source>
</evidence>